<organism evidence="5 6">
    <name type="scientific">Tetradesmus obliquus</name>
    <name type="common">Green alga</name>
    <name type="synonym">Acutodesmus obliquus</name>
    <dbReference type="NCBI Taxonomy" id="3088"/>
    <lineage>
        <taxon>Eukaryota</taxon>
        <taxon>Viridiplantae</taxon>
        <taxon>Chlorophyta</taxon>
        <taxon>core chlorophytes</taxon>
        <taxon>Chlorophyceae</taxon>
        <taxon>CS clade</taxon>
        <taxon>Sphaeropleales</taxon>
        <taxon>Scenedesmaceae</taxon>
        <taxon>Tetradesmus</taxon>
    </lineage>
</organism>
<keyword evidence="6" id="KW-1185">Reference proteome</keyword>
<proteinExistence type="inferred from homology"/>
<dbReference type="PANTHER" id="PTHR13107">
    <property type="entry name" value="N6-ADENOSINE-METHYLTRANSFERASE NON-CATALYTIC SUBUNIT"/>
    <property type="match status" value="1"/>
</dbReference>
<comment type="similarity">
    <text evidence="3">Belongs to the MT-A70-like family.</text>
</comment>
<sequence>MQRGRVWVNHTPRRPGGEFIPGYGGPGAMRGDAAGMMQGSGGYDVPGGGYDTGGGGYDMAGGGYDMPGGGYGMGGGSYGGYGPPGGMMGPGMAGGMGQGMMSPGMMQPGMGHPAGMMGGSGPGGLGPGGFGPGGLGPGGSGPGGLGPGGSGRSGRIMGPRGASGGMMAPPRGQLPPPGAAMFGGPRQYMDRPPFPPAPDSMMGPDSRLDTRLSVASSSGMQGPAAAAAAAAAVPDLPGVNRPAKKQERGNDYCQHFVDTGVRPQNFLRDSVLEDRYEDYPQLQKLIQLKDKQVRDNTTPPYALRADLKKLALSKEVFGTKFDVILIDPPWEEYVRRAPGFVSDTDFWSWQEIQALDIGAVAEVPSFVFLWCGSAEGLDAGRHCLRKWGYKRAEDICWIKTNTQHKSRKYLIPTYQQEGSMLVHTKEHCLMGIRGNVKRGLDGHLIHTNVDTDVIVSEEPPLGSTEKPEELYDIIERFCAGRRRLELFGEDRNIRQGWVTVGRAITQSTFKPQAYLHHFRNEDGVPYDEHRGRPPPGVPVLVPSTAEIEELRPRSPPHHHGGGGRGRGR</sequence>
<dbReference type="PROSITE" id="PS51592">
    <property type="entry name" value="SAM_MTA70L_2"/>
    <property type="match status" value="1"/>
</dbReference>
<accession>A0ABY8U4Z4</accession>
<protein>
    <submittedName>
        <fullName evidence="5">Uncharacterized protein</fullName>
    </submittedName>
</protein>
<gene>
    <name evidence="5" type="ORF">OEZ85_012984</name>
</gene>
<evidence type="ECO:0000256" key="1">
    <source>
        <dbReference type="ARBA" id="ARBA00004123"/>
    </source>
</evidence>
<dbReference type="Proteomes" id="UP001244341">
    <property type="component" value="Chromosome 7b"/>
</dbReference>
<reference evidence="5 6" key="1">
    <citation type="submission" date="2023-05" db="EMBL/GenBank/DDBJ databases">
        <title>A 100% complete, gapless, phased diploid assembly of the Scenedesmus obliquus UTEX 3031 genome.</title>
        <authorList>
            <person name="Biondi T.C."/>
            <person name="Hanschen E.R."/>
            <person name="Kwon T."/>
            <person name="Eng W."/>
            <person name="Kruse C.P.S."/>
            <person name="Koehler S.I."/>
            <person name="Kunde Y."/>
            <person name="Gleasner C.D."/>
            <person name="You Mak K.T."/>
            <person name="Polle J."/>
            <person name="Hovde B.T."/>
            <person name="Starkenburg S.R."/>
        </authorList>
    </citation>
    <scope>NUCLEOTIDE SEQUENCE [LARGE SCALE GENOMIC DNA]</scope>
    <source>
        <strain evidence="5 6">DOE0152z</strain>
    </source>
</reference>
<dbReference type="InterPro" id="IPR007757">
    <property type="entry name" value="MT-A70-like"/>
</dbReference>
<feature type="region of interest" description="Disordered" evidence="4">
    <location>
        <begin position="115"/>
        <end position="171"/>
    </location>
</feature>
<dbReference type="PROSITE" id="PS00092">
    <property type="entry name" value="N6_MTASE"/>
    <property type="match status" value="1"/>
</dbReference>
<dbReference type="Pfam" id="PF05063">
    <property type="entry name" value="MT-A70"/>
    <property type="match status" value="1"/>
</dbReference>
<dbReference type="InterPro" id="IPR045123">
    <property type="entry name" value="METTL14-like"/>
</dbReference>
<comment type="subcellular location">
    <subcellularLocation>
        <location evidence="1">Nucleus</location>
    </subcellularLocation>
</comment>
<feature type="region of interest" description="Disordered" evidence="4">
    <location>
        <begin position="522"/>
        <end position="568"/>
    </location>
</feature>
<dbReference type="InterPro" id="IPR002052">
    <property type="entry name" value="DNA_methylase_N6_adenine_CS"/>
</dbReference>
<name>A0ABY8U4Z4_TETOB</name>
<evidence type="ECO:0000313" key="6">
    <source>
        <dbReference type="Proteomes" id="UP001244341"/>
    </source>
</evidence>
<feature type="compositionally biased region" description="Basic residues" evidence="4">
    <location>
        <begin position="554"/>
        <end position="568"/>
    </location>
</feature>
<dbReference type="SUPFAM" id="SSF53335">
    <property type="entry name" value="S-adenosyl-L-methionine-dependent methyltransferases"/>
    <property type="match status" value="1"/>
</dbReference>
<evidence type="ECO:0000256" key="4">
    <source>
        <dbReference type="SAM" id="MobiDB-lite"/>
    </source>
</evidence>
<evidence type="ECO:0000256" key="2">
    <source>
        <dbReference type="ARBA" id="ARBA00023242"/>
    </source>
</evidence>
<evidence type="ECO:0000256" key="3">
    <source>
        <dbReference type="PROSITE-ProRule" id="PRU00489"/>
    </source>
</evidence>
<dbReference type="EMBL" id="CP126214">
    <property type="protein sequence ID" value="WIA16280.1"/>
    <property type="molecule type" value="Genomic_DNA"/>
</dbReference>
<dbReference type="PANTHER" id="PTHR13107:SF0">
    <property type="entry name" value="N6-ADENOSINE-METHYLTRANSFERASE NON-CATALYTIC SUBUNIT"/>
    <property type="match status" value="1"/>
</dbReference>
<feature type="compositionally biased region" description="Gly residues" evidence="4">
    <location>
        <begin position="116"/>
        <end position="152"/>
    </location>
</feature>
<feature type="compositionally biased region" description="Basic and acidic residues" evidence="4">
    <location>
        <begin position="522"/>
        <end position="531"/>
    </location>
</feature>
<dbReference type="PROSITE" id="PS51143">
    <property type="entry name" value="MT_A70"/>
    <property type="match status" value="1"/>
</dbReference>
<evidence type="ECO:0000313" key="5">
    <source>
        <dbReference type="EMBL" id="WIA16280.1"/>
    </source>
</evidence>
<keyword evidence="2" id="KW-0539">Nucleus</keyword>
<dbReference type="InterPro" id="IPR029063">
    <property type="entry name" value="SAM-dependent_MTases_sf"/>
</dbReference>